<dbReference type="Proteomes" id="UP000201404">
    <property type="component" value="Genome"/>
</dbReference>
<name>A0A159B6A8_9CAUD</name>
<feature type="region of interest" description="Disordered" evidence="1">
    <location>
        <begin position="23"/>
        <end position="59"/>
    </location>
</feature>
<feature type="compositionally biased region" description="Polar residues" evidence="1">
    <location>
        <begin position="186"/>
        <end position="198"/>
    </location>
</feature>
<dbReference type="OrthoDB" id="25369at10239"/>
<protein>
    <recommendedName>
        <fullName evidence="4">Scaffolding protein</fullName>
    </recommendedName>
</protein>
<evidence type="ECO:0000256" key="1">
    <source>
        <dbReference type="SAM" id="MobiDB-lite"/>
    </source>
</evidence>
<gene>
    <name evidence="2" type="ORF">GAL1_7</name>
</gene>
<proteinExistence type="predicted"/>
<dbReference type="GeneID" id="30309322"/>
<feature type="compositionally biased region" description="Basic and acidic residues" evidence="1">
    <location>
        <begin position="205"/>
        <end position="223"/>
    </location>
</feature>
<evidence type="ECO:0000313" key="2">
    <source>
        <dbReference type="EMBL" id="AKJ72022.1"/>
    </source>
</evidence>
<dbReference type="RefSeq" id="YP_009324399.1">
    <property type="nucleotide sequence ID" value="NC_031936.1"/>
</dbReference>
<reference evidence="2 3" key="1">
    <citation type="submission" date="2015-04" db="EMBL/GenBank/DDBJ databases">
        <title>Locating and activating molecular 'time bombs': can Mycolata prophages be selectively induced en masse to biologically control activated sludge foaming?</title>
        <authorList>
            <person name="Dyson Z.A."/>
            <person name="Brown T.L."/>
            <person name="Farrar B."/>
            <person name="Doyle S."/>
            <person name="Tucci J."/>
            <person name="Seviour R.J."/>
            <person name="Petrovski S."/>
        </authorList>
    </citation>
    <scope>NUCLEOTIDE SEQUENCE [LARGE SCALE GENOMIC DNA]</scope>
</reference>
<evidence type="ECO:0008006" key="4">
    <source>
        <dbReference type="Google" id="ProtNLM"/>
    </source>
</evidence>
<evidence type="ECO:0000313" key="3">
    <source>
        <dbReference type="Proteomes" id="UP000201404"/>
    </source>
</evidence>
<keyword evidence="3" id="KW-1185">Reference proteome</keyword>
<accession>A0A159B6A8</accession>
<organism evidence="2 3">
    <name type="scientific">Gordonia phage GAL1</name>
    <dbReference type="NCBI Taxonomy" id="1647469"/>
    <lineage>
        <taxon>Viruses</taxon>
        <taxon>Duplodnaviria</taxon>
        <taxon>Heunggongvirae</taxon>
        <taxon>Uroviricota</taxon>
        <taxon>Caudoviricetes</taxon>
        <taxon>Galunavirus</taxon>
        <taxon>Galunavirus GAL1</taxon>
    </lineage>
</organism>
<dbReference type="KEGG" id="vg:30309322"/>
<sequence length="223" mass="23928">MSHLPIHPLTGVQAIGFTGRGPVWPVMGGAPDPDDPPNNPPNDPPAADKGFPEDTPIAEMTTEQQLAYFKFHDRKKADTLKKFAGITPEQARQAIEDAEQLRQSGLSDSEKVIEDAKAAAAAAAAEEATSKWAPKVLRSTAGRFIDGDQLESFLAITDAAKFIKDGEFDEEAVVGHLTGLFGGSGKQQPPRQWGQSGTRPPAPSAKEEGLAEARRRGYITDKE</sequence>
<dbReference type="EMBL" id="KR053194">
    <property type="protein sequence ID" value="AKJ72022.1"/>
    <property type="molecule type" value="Genomic_DNA"/>
</dbReference>
<feature type="region of interest" description="Disordered" evidence="1">
    <location>
        <begin position="179"/>
        <end position="223"/>
    </location>
</feature>